<feature type="transmembrane region" description="Helical" evidence="1">
    <location>
        <begin position="162"/>
        <end position="182"/>
    </location>
</feature>
<accession>A0ABU0CU79</accession>
<keyword evidence="3" id="KW-1185">Reference proteome</keyword>
<feature type="transmembrane region" description="Helical" evidence="1">
    <location>
        <begin position="12"/>
        <end position="30"/>
    </location>
</feature>
<feature type="transmembrane region" description="Helical" evidence="1">
    <location>
        <begin position="103"/>
        <end position="120"/>
    </location>
</feature>
<evidence type="ECO:0000313" key="2">
    <source>
        <dbReference type="EMBL" id="MDQ0339075.1"/>
    </source>
</evidence>
<organism evidence="2 3">
    <name type="scientific">Caldalkalibacillus uzonensis</name>
    <dbReference type="NCBI Taxonomy" id="353224"/>
    <lineage>
        <taxon>Bacteria</taxon>
        <taxon>Bacillati</taxon>
        <taxon>Bacillota</taxon>
        <taxon>Bacilli</taxon>
        <taxon>Bacillales</taxon>
        <taxon>Bacillaceae</taxon>
        <taxon>Caldalkalibacillus</taxon>
    </lineage>
</organism>
<dbReference type="Proteomes" id="UP001232445">
    <property type="component" value="Unassembled WGS sequence"/>
</dbReference>
<gene>
    <name evidence="2" type="ORF">J2S00_001861</name>
</gene>
<keyword evidence="1" id="KW-0812">Transmembrane</keyword>
<name>A0ABU0CU79_9BACI</name>
<dbReference type="RefSeq" id="WP_307338498.1">
    <property type="nucleotide sequence ID" value="NZ_JAUSUQ010000006.1"/>
</dbReference>
<dbReference type="EMBL" id="JAUSUQ010000006">
    <property type="protein sequence ID" value="MDQ0339075.1"/>
    <property type="molecule type" value="Genomic_DNA"/>
</dbReference>
<reference evidence="2 3" key="1">
    <citation type="submission" date="2023-07" db="EMBL/GenBank/DDBJ databases">
        <title>Genomic Encyclopedia of Type Strains, Phase IV (KMG-IV): sequencing the most valuable type-strain genomes for metagenomic binning, comparative biology and taxonomic classification.</title>
        <authorList>
            <person name="Goeker M."/>
        </authorList>
    </citation>
    <scope>NUCLEOTIDE SEQUENCE [LARGE SCALE GENOMIC DNA]</scope>
    <source>
        <strain evidence="2 3">DSM 17740</strain>
    </source>
</reference>
<keyword evidence="1" id="KW-0472">Membrane</keyword>
<keyword evidence="1" id="KW-1133">Transmembrane helix</keyword>
<comment type="caution">
    <text evidence="2">The sequence shown here is derived from an EMBL/GenBank/DDBJ whole genome shotgun (WGS) entry which is preliminary data.</text>
</comment>
<feature type="transmembrane region" description="Helical" evidence="1">
    <location>
        <begin position="80"/>
        <end position="98"/>
    </location>
</feature>
<sequence>MPAKLSKRSGLLIAGAAVLVLMSVFLPWWGMNFYAPQYPEGLTVKVFPYKLEGEIDIINSLNHYIGMKTFSEETFPELKVLPYILVALGLLTLVSAWLRRKRWLYILLGVYIAFAIVGLYDIRRWLVDFGTDLNPQAPITVEPFVPPVFGKNVIANFETFSFFSYGAAAFGLAFMLMLISLWKERDQ</sequence>
<evidence type="ECO:0008006" key="4">
    <source>
        <dbReference type="Google" id="ProtNLM"/>
    </source>
</evidence>
<evidence type="ECO:0000256" key="1">
    <source>
        <dbReference type="SAM" id="Phobius"/>
    </source>
</evidence>
<evidence type="ECO:0000313" key="3">
    <source>
        <dbReference type="Proteomes" id="UP001232445"/>
    </source>
</evidence>
<protein>
    <recommendedName>
        <fullName evidence="4">Copper chaperone NosL</fullName>
    </recommendedName>
</protein>
<proteinExistence type="predicted"/>